<dbReference type="OrthoDB" id="1633470at2"/>
<dbReference type="Pfam" id="PF07454">
    <property type="entry name" value="SpoIIP"/>
    <property type="match status" value="1"/>
</dbReference>
<gene>
    <name evidence="1" type="ORF">SAMN05877842_102263</name>
</gene>
<dbReference type="SUPFAM" id="SSF53187">
    <property type="entry name" value="Zn-dependent exopeptidases"/>
    <property type="match status" value="1"/>
</dbReference>
<accession>A0A285U3S9</accession>
<evidence type="ECO:0000313" key="2">
    <source>
        <dbReference type="Proteomes" id="UP000219252"/>
    </source>
</evidence>
<reference evidence="2" key="1">
    <citation type="submission" date="2017-08" db="EMBL/GenBank/DDBJ databases">
        <authorList>
            <person name="Varghese N."/>
            <person name="Submissions S."/>
        </authorList>
    </citation>
    <scope>NUCLEOTIDE SEQUENCE [LARGE SCALE GENOMIC DNA]</scope>
    <source>
        <strain evidence="2">JC23</strain>
    </source>
</reference>
<proteinExistence type="predicted"/>
<protein>
    <submittedName>
        <fullName evidence="1">Stage II sporulation protein P</fullName>
    </submittedName>
</protein>
<sequence length="288" mass="31723">MIKQIQILAAFLVFFFVLPIIAGLLPFPNNAKIEYPKVKEPQIVYAAGTVTTPKTETPPTTTTVSSTPTTTDVSQPLSPFDVLIYFTHSHETYKPFVESATGTIAVYDSITNLFSMQDMIKNYFQLNGLTTKILDVDVQGVMKQNGLPFHLAYDTSRKYVAEELQQNTYDLILDIHRDAVGAEATTVSHNNVKYAKIAFVVGAENPNYKSNLSYANALSDSLNKIIPGISRGALIKEGKGVDGVYNQDLAKELLVVEIGGIDNTEDEVYRTISILAQAISKTFVTKEL</sequence>
<dbReference type="AlphaFoldDB" id="A0A285U3S9"/>
<keyword evidence="2" id="KW-1185">Reference proteome</keyword>
<dbReference type="RefSeq" id="WP_097148329.1">
    <property type="nucleotide sequence ID" value="NZ_OBQC01000002.1"/>
</dbReference>
<dbReference type="InterPro" id="IPR010897">
    <property type="entry name" value="Spore_II_P"/>
</dbReference>
<evidence type="ECO:0000313" key="1">
    <source>
        <dbReference type="EMBL" id="SOC36347.1"/>
    </source>
</evidence>
<name>A0A285U3S9_9BACL</name>
<dbReference type="Proteomes" id="UP000219252">
    <property type="component" value="Unassembled WGS sequence"/>
</dbReference>
<organism evidence="1 2">
    <name type="scientific">Ureibacillus acetophenoni</name>
    <dbReference type="NCBI Taxonomy" id="614649"/>
    <lineage>
        <taxon>Bacteria</taxon>
        <taxon>Bacillati</taxon>
        <taxon>Bacillota</taxon>
        <taxon>Bacilli</taxon>
        <taxon>Bacillales</taxon>
        <taxon>Caryophanaceae</taxon>
        <taxon>Ureibacillus</taxon>
    </lineage>
</organism>
<dbReference type="EMBL" id="OBQC01000002">
    <property type="protein sequence ID" value="SOC36347.1"/>
    <property type="molecule type" value="Genomic_DNA"/>
</dbReference>
<dbReference type="NCBIfam" id="TIGR02867">
    <property type="entry name" value="spore_II_P"/>
    <property type="match status" value="1"/>
</dbReference>